<dbReference type="PANTHER" id="PTHR39203">
    <property type="entry name" value="CYTOPLASMIC PROTEIN-RELATED"/>
    <property type="match status" value="1"/>
</dbReference>
<accession>U3AL73</accession>
<comment type="caution">
    <text evidence="2">The sequence shown here is derived from an EMBL/GenBank/DDBJ whole genome shotgun (WGS) entry which is preliminary data.</text>
</comment>
<sequence>MDIRSKQYLDNYLSTLTARQKQRHRSFSADYFCADEYNANKCADLIMNGEKRASCSMEYWYSHENEIMPEVGHLQVVTDWHGNPVCIIELTSVERCKYKEVTAEFAAEEGEGDKTLAWWRQAHWKFFSDECQQLGITPSENMLLVLERFKVVYTQEISER</sequence>
<dbReference type="Proteomes" id="UP000016567">
    <property type="component" value="Unassembled WGS sequence"/>
</dbReference>
<gene>
    <name evidence="2" type="ORF">VAZ01S_011_00480</name>
</gene>
<dbReference type="InterPro" id="IPR009326">
    <property type="entry name" value="DUF984"/>
</dbReference>
<feature type="domain" description="ASCH" evidence="1">
    <location>
        <begin position="30"/>
        <end position="153"/>
    </location>
</feature>
<proteinExistence type="predicted"/>
<keyword evidence="3" id="KW-1185">Reference proteome</keyword>
<dbReference type="InterPro" id="IPR015947">
    <property type="entry name" value="PUA-like_sf"/>
</dbReference>
<dbReference type="OrthoDB" id="9807542at2"/>
<reference evidence="2 3" key="1">
    <citation type="submission" date="2013-09" db="EMBL/GenBank/DDBJ databases">
        <title>Whole genome shotgun sequence of Vibrio azureus NBRC 104587.</title>
        <authorList>
            <person name="Isaki S."/>
            <person name="Hosoyama A."/>
            <person name="Numata M."/>
            <person name="Hashimoto M."/>
            <person name="Hosoyama Y."/>
            <person name="Tsuchikane K."/>
            <person name="Noguchi M."/>
            <person name="Hirakata S."/>
            <person name="Ichikawa N."/>
            <person name="Ohji S."/>
            <person name="Yamazoe A."/>
            <person name="Fujita N."/>
        </authorList>
    </citation>
    <scope>NUCLEOTIDE SEQUENCE [LARGE SCALE GENOMIC DNA]</scope>
    <source>
        <strain evidence="2 3">NBRC 104587</strain>
    </source>
</reference>
<organism evidence="2 3">
    <name type="scientific">Vibrio azureus NBRC 104587</name>
    <dbReference type="NCBI Taxonomy" id="1219077"/>
    <lineage>
        <taxon>Bacteria</taxon>
        <taxon>Pseudomonadati</taxon>
        <taxon>Pseudomonadota</taxon>
        <taxon>Gammaproteobacteria</taxon>
        <taxon>Vibrionales</taxon>
        <taxon>Vibrionaceae</taxon>
        <taxon>Vibrio</taxon>
    </lineage>
</organism>
<evidence type="ECO:0000313" key="3">
    <source>
        <dbReference type="Proteomes" id="UP000016567"/>
    </source>
</evidence>
<evidence type="ECO:0000259" key="1">
    <source>
        <dbReference type="SMART" id="SM01022"/>
    </source>
</evidence>
<dbReference type="Gene3D" id="3.10.400.10">
    <property type="entry name" value="Sulfate adenylyltransferase"/>
    <property type="match status" value="1"/>
</dbReference>
<dbReference type="eggNOG" id="COG4405">
    <property type="taxonomic scope" value="Bacteria"/>
</dbReference>
<dbReference type="RefSeq" id="WP_021708300.1">
    <property type="nucleotide sequence ID" value="NZ_BAOB01000171.1"/>
</dbReference>
<dbReference type="InterPro" id="IPR007374">
    <property type="entry name" value="ASCH_domain"/>
</dbReference>
<dbReference type="AlphaFoldDB" id="U3AL73"/>
<dbReference type="PANTHER" id="PTHR39203:SF1">
    <property type="entry name" value="CYTOPLASMIC PROTEIN"/>
    <property type="match status" value="1"/>
</dbReference>
<evidence type="ECO:0000313" key="2">
    <source>
        <dbReference type="EMBL" id="GAD74520.1"/>
    </source>
</evidence>
<dbReference type="PIRSF" id="PIRSF021320">
    <property type="entry name" value="DUF984"/>
    <property type="match status" value="1"/>
</dbReference>
<name>U3AL73_9VIBR</name>
<dbReference type="CDD" id="cd06553">
    <property type="entry name" value="ASCH_Ef3133_like"/>
    <property type="match status" value="1"/>
</dbReference>
<dbReference type="SMART" id="SM01022">
    <property type="entry name" value="ASCH"/>
    <property type="match status" value="1"/>
</dbReference>
<dbReference type="Pfam" id="PF04266">
    <property type="entry name" value="ASCH"/>
    <property type="match status" value="1"/>
</dbReference>
<dbReference type="SUPFAM" id="SSF88697">
    <property type="entry name" value="PUA domain-like"/>
    <property type="match status" value="1"/>
</dbReference>
<protein>
    <recommendedName>
        <fullName evidence="1">ASCH domain-containing protein</fullName>
    </recommendedName>
</protein>
<dbReference type="EMBL" id="BATL01000011">
    <property type="protein sequence ID" value="GAD74520.1"/>
    <property type="molecule type" value="Genomic_DNA"/>
</dbReference>